<dbReference type="Gene3D" id="3.40.50.1110">
    <property type="entry name" value="SGNH hydrolase"/>
    <property type="match status" value="1"/>
</dbReference>
<gene>
    <name evidence="5" type="ORF">C8P68_103246</name>
</gene>
<reference evidence="5 6" key="1">
    <citation type="submission" date="2018-04" db="EMBL/GenBank/DDBJ databases">
        <title>Genomic Encyclopedia of Archaeal and Bacterial Type Strains, Phase II (KMG-II): from individual species to whole genera.</title>
        <authorList>
            <person name="Goeker M."/>
        </authorList>
    </citation>
    <scope>NUCLEOTIDE SEQUENCE [LARGE SCALE GENOMIC DNA]</scope>
    <source>
        <strain evidence="5 6">DSM 26809</strain>
    </source>
</reference>
<dbReference type="OrthoDB" id="9807041at2"/>
<dbReference type="InterPro" id="IPR013830">
    <property type="entry name" value="SGNH_hydro"/>
</dbReference>
<dbReference type="Pfam" id="PF13472">
    <property type="entry name" value="Lipase_GDSL_2"/>
    <property type="match status" value="1"/>
</dbReference>
<evidence type="ECO:0000313" key="5">
    <source>
        <dbReference type="EMBL" id="PTQ98086.1"/>
    </source>
</evidence>
<comment type="similarity">
    <text evidence="1">Belongs to the 'GDSL' lipolytic enzyme family.</text>
</comment>
<dbReference type="CDD" id="cd01821">
    <property type="entry name" value="Rhamnogalacturan_acetylesterase_like"/>
    <property type="match status" value="1"/>
</dbReference>
<evidence type="ECO:0000259" key="4">
    <source>
        <dbReference type="Pfam" id="PF13472"/>
    </source>
</evidence>
<keyword evidence="6" id="KW-1185">Reference proteome</keyword>
<dbReference type="AlphaFoldDB" id="A0A2T5JB40"/>
<sequence length="263" mass="29162">MAKIFKFCFMLILAGLVGLAFTRQQKPTIYIIGDSTTHNTLPMMGWGTAFADFVDTTRINVANHAMAGRSTRSFVREGRWRVVDSLLKPGDYVMMVFGHNEGEKPGVVGPNPDAHQRAIARGVLKGIGEDTVHLTWPDGKQEIVHTFGWYIRQFIRDTKAKGATPVVLSMIPHNIFKDGKVPRADKDYGLWSKQVADQEGVAFIDMNNLTADKYEKWGADSVAKLFMPDKTHTTPAGARVNAQSVVDGIKANPAITLNQYLKK</sequence>
<evidence type="ECO:0000256" key="3">
    <source>
        <dbReference type="SAM" id="SignalP"/>
    </source>
</evidence>
<evidence type="ECO:0000256" key="2">
    <source>
        <dbReference type="ARBA" id="ARBA00022801"/>
    </source>
</evidence>
<evidence type="ECO:0000256" key="1">
    <source>
        <dbReference type="ARBA" id="ARBA00008668"/>
    </source>
</evidence>
<dbReference type="Proteomes" id="UP000244168">
    <property type="component" value="Unassembled WGS sequence"/>
</dbReference>
<dbReference type="InterPro" id="IPR037459">
    <property type="entry name" value="RhgT-like"/>
</dbReference>
<dbReference type="SUPFAM" id="SSF52266">
    <property type="entry name" value="SGNH hydrolase"/>
    <property type="match status" value="1"/>
</dbReference>
<organism evidence="5 6">
    <name type="scientific">Mucilaginibacter yixingensis</name>
    <dbReference type="NCBI Taxonomy" id="1295612"/>
    <lineage>
        <taxon>Bacteria</taxon>
        <taxon>Pseudomonadati</taxon>
        <taxon>Bacteroidota</taxon>
        <taxon>Sphingobacteriia</taxon>
        <taxon>Sphingobacteriales</taxon>
        <taxon>Sphingobacteriaceae</taxon>
        <taxon>Mucilaginibacter</taxon>
    </lineage>
</organism>
<dbReference type="RefSeq" id="WP_107828273.1">
    <property type="nucleotide sequence ID" value="NZ_CP160205.1"/>
</dbReference>
<proteinExistence type="inferred from homology"/>
<dbReference type="InterPro" id="IPR036514">
    <property type="entry name" value="SGNH_hydro_sf"/>
</dbReference>
<feature type="signal peptide" evidence="3">
    <location>
        <begin position="1"/>
        <end position="20"/>
    </location>
</feature>
<feature type="chain" id="PRO_5015632291" evidence="3">
    <location>
        <begin position="21"/>
        <end position="263"/>
    </location>
</feature>
<keyword evidence="3" id="KW-0732">Signal</keyword>
<dbReference type="GO" id="GO:0016788">
    <property type="term" value="F:hydrolase activity, acting on ester bonds"/>
    <property type="evidence" value="ECO:0007669"/>
    <property type="project" value="UniProtKB-ARBA"/>
</dbReference>
<dbReference type="PANTHER" id="PTHR43695:SF1">
    <property type="entry name" value="RHAMNOGALACTURONAN ACETYLESTERASE"/>
    <property type="match status" value="1"/>
</dbReference>
<dbReference type="PANTHER" id="PTHR43695">
    <property type="entry name" value="PUTATIVE (AFU_ORTHOLOGUE AFUA_2G17250)-RELATED"/>
    <property type="match status" value="1"/>
</dbReference>
<keyword evidence="2" id="KW-0378">Hydrolase</keyword>
<protein>
    <submittedName>
        <fullName evidence="5">Lysophospholipase L1-like esterase</fullName>
    </submittedName>
</protein>
<accession>A0A2T5JB40</accession>
<dbReference type="EMBL" id="QAOQ01000003">
    <property type="protein sequence ID" value="PTQ98086.1"/>
    <property type="molecule type" value="Genomic_DNA"/>
</dbReference>
<evidence type="ECO:0000313" key="6">
    <source>
        <dbReference type="Proteomes" id="UP000244168"/>
    </source>
</evidence>
<feature type="domain" description="SGNH hydrolase-type esterase" evidence="4">
    <location>
        <begin position="32"/>
        <end position="239"/>
    </location>
</feature>
<name>A0A2T5JB40_9SPHI</name>
<comment type="caution">
    <text evidence="5">The sequence shown here is derived from an EMBL/GenBank/DDBJ whole genome shotgun (WGS) entry which is preliminary data.</text>
</comment>